<evidence type="ECO:0000256" key="1">
    <source>
        <dbReference type="ARBA" id="ARBA00007150"/>
    </source>
</evidence>
<dbReference type="EMBL" id="CP022535">
    <property type="protein sequence ID" value="ASP27838.1"/>
    <property type="molecule type" value="Genomic_DNA"/>
</dbReference>
<dbReference type="AlphaFoldDB" id="A0A222EMX8"/>
<keyword evidence="6 7" id="KW-0472">Membrane</keyword>
<evidence type="ECO:0000256" key="6">
    <source>
        <dbReference type="ARBA" id="ARBA00023136"/>
    </source>
</evidence>
<evidence type="ECO:0000256" key="2">
    <source>
        <dbReference type="ARBA" id="ARBA00022475"/>
    </source>
</evidence>
<dbReference type="PROSITE" id="PS01311">
    <property type="entry name" value="LGT"/>
    <property type="match status" value="1"/>
</dbReference>
<evidence type="ECO:0000313" key="8">
    <source>
        <dbReference type="EMBL" id="ASP27838.1"/>
    </source>
</evidence>
<gene>
    <name evidence="8" type="primary">lgt</name>
    <name evidence="8" type="ORF">SCORR_v1c00630</name>
</gene>
<protein>
    <submittedName>
        <fullName evidence="8">Prolipoprotein diacylglyceryl transferase</fullName>
    </submittedName>
</protein>
<accession>A0A222EMX8</accession>
<dbReference type="Pfam" id="PF01790">
    <property type="entry name" value="LGT"/>
    <property type="match status" value="1"/>
</dbReference>
<dbReference type="PANTHER" id="PTHR30589">
    <property type="entry name" value="PROLIPOPROTEIN DIACYLGLYCERYL TRANSFERASE"/>
    <property type="match status" value="1"/>
</dbReference>
<dbReference type="RefSeq" id="WP_094048039.1">
    <property type="nucleotide sequence ID" value="NZ_CP022535.1"/>
</dbReference>
<name>A0A222EMX8_9MOLU</name>
<feature type="transmembrane region" description="Helical" evidence="7">
    <location>
        <begin position="59"/>
        <end position="77"/>
    </location>
</feature>
<sequence>MLTNWIQGNDWHEANVGSRVYPDYGIVHIYALTMTLGVILSILGCAVQFYRKKLNFRELWIAAIIVVPVGLFGASFFGKLNAENGNNAGGAGFFGLFAFWKPGMSIHGAILGTVIVGLIMFNFVSKKSKVSIWVYADAIAPNVLLGQVIGRWGNFFNHEIFGKPVGLYEDSSVMSWLPKVIRDNMAFTYSGSDTNGLINGQVYVMHPIFLYESLALLLSWILITLIIPFIGRWIGKKPWKVNPDKYQFDLKYSFRNFFTRKVEPDKKTYWEVWDEATISNFDEKQKDRYIEDVTKINNKNSIIRRFKKGKLLLDTNNPNKYMLTRCGVEFGGYFLAWNLIRFILELDRPDDHLFIMYQKTLSLTLIGLTAFSGLVIMFLAQFLLPYVFRKPGYIYEQKYFIINSVNGKKLEVKEKPIIKNQLEDLKFQKVKEKLAKQLEKKNKK</sequence>
<proteinExistence type="inferred from homology"/>
<keyword evidence="3 8" id="KW-0808">Transferase</keyword>
<dbReference type="PANTHER" id="PTHR30589:SF0">
    <property type="entry name" value="PHOSPHATIDYLGLYCEROL--PROLIPOPROTEIN DIACYLGLYCERYL TRANSFERASE"/>
    <property type="match status" value="1"/>
</dbReference>
<feature type="transmembrane region" description="Helical" evidence="7">
    <location>
        <begin position="208"/>
        <end position="230"/>
    </location>
</feature>
<dbReference type="GO" id="GO:0005886">
    <property type="term" value="C:plasma membrane"/>
    <property type="evidence" value="ECO:0007669"/>
    <property type="project" value="InterPro"/>
</dbReference>
<evidence type="ECO:0000256" key="4">
    <source>
        <dbReference type="ARBA" id="ARBA00022692"/>
    </source>
</evidence>
<dbReference type="InterPro" id="IPR001640">
    <property type="entry name" value="Lgt"/>
</dbReference>
<keyword evidence="4 7" id="KW-0812">Transmembrane</keyword>
<feature type="transmembrane region" description="Helical" evidence="7">
    <location>
        <begin position="364"/>
        <end position="388"/>
    </location>
</feature>
<dbReference type="KEGG" id="scou:SCORR_v1c00630"/>
<evidence type="ECO:0000256" key="3">
    <source>
        <dbReference type="ARBA" id="ARBA00022679"/>
    </source>
</evidence>
<dbReference type="GO" id="GO:0042158">
    <property type="term" value="P:lipoprotein biosynthetic process"/>
    <property type="evidence" value="ECO:0007669"/>
    <property type="project" value="InterPro"/>
</dbReference>
<reference evidence="8 9" key="1">
    <citation type="submission" date="2017-07" db="EMBL/GenBank/DDBJ databases">
        <title>Complete genome sequence of Spiroplasma corruscae EC-1 (DSM 19793).</title>
        <authorList>
            <person name="Tsai Y.-M."/>
            <person name="Lo W.-S."/>
            <person name="Kuo C.-H."/>
        </authorList>
    </citation>
    <scope>NUCLEOTIDE SEQUENCE [LARGE SCALE GENOMIC DNA]</scope>
    <source>
        <strain evidence="8 9">EC-1</strain>
    </source>
</reference>
<evidence type="ECO:0000256" key="7">
    <source>
        <dbReference type="SAM" id="Phobius"/>
    </source>
</evidence>
<comment type="similarity">
    <text evidence="1">Belongs to the Lgt family.</text>
</comment>
<evidence type="ECO:0000256" key="5">
    <source>
        <dbReference type="ARBA" id="ARBA00022989"/>
    </source>
</evidence>
<keyword evidence="2" id="KW-1003">Cell membrane</keyword>
<feature type="transmembrane region" description="Helical" evidence="7">
    <location>
        <begin position="326"/>
        <end position="344"/>
    </location>
</feature>
<keyword evidence="8" id="KW-0449">Lipoprotein</keyword>
<dbReference type="OrthoDB" id="871140at2"/>
<dbReference type="GO" id="GO:0008961">
    <property type="term" value="F:phosphatidylglycerol-prolipoprotein diacylglyceryl transferase activity"/>
    <property type="evidence" value="ECO:0007669"/>
    <property type="project" value="InterPro"/>
</dbReference>
<feature type="transmembrane region" description="Helical" evidence="7">
    <location>
        <begin position="132"/>
        <end position="150"/>
    </location>
</feature>
<organism evidence="8 9">
    <name type="scientific">Spiroplasma corruscae</name>
    <dbReference type="NCBI Taxonomy" id="216934"/>
    <lineage>
        <taxon>Bacteria</taxon>
        <taxon>Bacillati</taxon>
        <taxon>Mycoplasmatota</taxon>
        <taxon>Mollicutes</taxon>
        <taxon>Entomoplasmatales</taxon>
        <taxon>Spiroplasmataceae</taxon>
        <taxon>Spiroplasma</taxon>
    </lineage>
</organism>
<feature type="transmembrane region" description="Helical" evidence="7">
    <location>
        <begin position="27"/>
        <end position="47"/>
    </location>
</feature>
<dbReference type="Proteomes" id="UP000203229">
    <property type="component" value="Chromosome"/>
</dbReference>
<keyword evidence="9" id="KW-1185">Reference proteome</keyword>
<feature type="transmembrane region" description="Helical" evidence="7">
    <location>
        <begin position="104"/>
        <end position="125"/>
    </location>
</feature>
<keyword evidence="5 7" id="KW-1133">Transmembrane helix</keyword>
<evidence type="ECO:0000313" key="9">
    <source>
        <dbReference type="Proteomes" id="UP000203229"/>
    </source>
</evidence>